<dbReference type="HOGENOM" id="CLU_2480617_0_0_0"/>
<dbReference type="Pfam" id="PF01402">
    <property type="entry name" value="RHH_1"/>
    <property type="match status" value="1"/>
</dbReference>
<dbReference type="Proteomes" id="UP000001366">
    <property type="component" value="Chromosome"/>
</dbReference>
<name>C0QTM7_PERMH</name>
<dbReference type="KEGG" id="pmx:PERMA_0246"/>
<organism evidence="3 4">
    <name type="scientific">Persephonella marina (strain DSM 14350 / EX-H1)</name>
    <dbReference type="NCBI Taxonomy" id="123214"/>
    <lineage>
        <taxon>Bacteria</taxon>
        <taxon>Pseudomonadati</taxon>
        <taxon>Aquificota</taxon>
        <taxon>Aquificia</taxon>
        <taxon>Aquificales</taxon>
        <taxon>Hydrogenothermaceae</taxon>
        <taxon>Persephonella</taxon>
    </lineage>
</organism>
<evidence type="ECO:0000256" key="1">
    <source>
        <dbReference type="SAM" id="Coils"/>
    </source>
</evidence>
<dbReference type="SUPFAM" id="SSF47598">
    <property type="entry name" value="Ribbon-helix-helix"/>
    <property type="match status" value="1"/>
</dbReference>
<dbReference type="InterPro" id="IPR002145">
    <property type="entry name" value="CopG"/>
</dbReference>
<dbReference type="PaxDb" id="123214-PERMA_0246"/>
<evidence type="ECO:0000259" key="2">
    <source>
        <dbReference type="Pfam" id="PF01402"/>
    </source>
</evidence>
<feature type="coiled-coil region" evidence="1">
    <location>
        <begin position="11"/>
        <end position="57"/>
    </location>
</feature>
<gene>
    <name evidence="3" type="ordered locus">PERMA_0246</name>
</gene>
<dbReference type="GO" id="GO:0006355">
    <property type="term" value="P:regulation of DNA-templated transcription"/>
    <property type="evidence" value="ECO:0007669"/>
    <property type="project" value="InterPro"/>
</dbReference>
<dbReference type="EMBL" id="CP001230">
    <property type="protein sequence ID" value="ACO04895.1"/>
    <property type="molecule type" value="Genomic_DNA"/>
</dbReference>
<evidence type="ECO:0000313" key="4">
    <source>
        <dbReference type="Proteomes" id="UP000001366"/>
    </source>
</evidence>
<protein>
    <submittedName>
        <fullName evidence="3">Ribbon-helix-helix protein, CopG family</fullName>
    </submittedName>
</protein>
<feature type="domain" description="Ribbon-helix-helix protein CopG" evidence="2">
    <location>
        <begin position="11"/>
        <end position="44"/>
    </location>
</feature>
<keyword evidence="4" id="KW-1185">Reference proteome</keyword>
<keyword evidence="1" id="KW-0175">Coiled coil</keyword>
<dbReference type="AlphaFoldDB" id="C0QTM7"/>
<proteinExistence type="predicted"/>
<dbReference type="InterPro" id="IPR010985">
    <property type="entry name" value="Ribbon_hlx_hlx"/>
</dbReference>
<sequence>MNVKSRKVRKNITLSKEAEEKLKELAKIEKKSQSELIEELINEVYKEIEKKKKLEALKRIIENRKYFEGIDPNITIQKIKEQMGSEL</sequence>
<accession>C0QTM7</accession>
<evidence type="ECO:0000313" key="3">
    <source>
        <dbReference type="EMBL" id="ACO04895.1"/>
    </source>
</evidence>
<reference evidence="3 4" key="1">
    <citation type="journal article" date="2009" name="J. Bacteriol.">
        <title>Complete and draft genome sequences of six members of the Aquificales.</title>
        <authorList>
            <person name="Reysenbach A.L."/>
            <person name="Hamamura N."/>
            <person name="Podar M."/>
            <person name="Griffiths E."/>
            <person name="Ferreira S."/>
            <person name="Hochstein R."/>
            <person name="Heidelberg J."/>
            <person name="Johnson J."/>
            <person name="Mead D."/>
            <person name="Pohorille A."/>
            <person name="Sarmiento M."/>
            <person name="Schweighofer K."/>
            <person name="Seshadri R."/>
            <person name="Voytek M.A."/>
        </authorList>
    </citation>
    <scope>NUCLEOTIDE SEQUENCE [LARGE SCALE GENOMIC DNA]</scope>
    <source>
        <strain evidence="4">DSM 14350 / EX-H1</strain>
    </source>
</reference>
<dbReference type="RefSeq" id="WP_015898999.1">
    <property type="nucleotide sequence ID" value="NC_012440.1"/>
</dbReference>